<keyword evidence="9" id="KW-0539">Nucleus</keyword>
<dbReference type="PANTHER" id="PTHR46487:SF1">
    <property type="entry name" value="DNA REPAIR PROTEIN XRCC3"/>
    <property type="match status" value="1"/>
</dbReference>
<keyword evidence="6" id="KW-0238">DNA-binding</keyword>
<gene>
    <name evidence="11" type="ORF">COCON_G00016060</name>
</gene>
<dbReference type="AlphaFoldDB" id="A0A9Q1E3H8"/>
<evidence type="ECO:0000256" key="8">
    <source>
        <dbReference type="ARBA" id="ARBA00023204"/>
    </source>
</evidence>
<dbReference type="GO" id="GO:0090656">
    <property type="term" value="P:t-circle formation"/>
    <property type="evidence" value="ECO:0007669"/>
    <property type="project" value="TreeGrafter"/>
</dbReference>
<evidence type="ECO:0000256" key="7">
    <source>
        <dbReference type="ARBA" id="ARBA00023172"/>
    </source>
</evidence>
<keyword evidence="3" id="KW-0547">Nucleotide-binding</keyword>
<sequence length="359" mass="38712">MAMDWEQLEVNPRIISAAKKANLKAARDILSLSGADLQRLTRLSLCDVQILQTAVAAVYRKAPLITALQLYQGGCPTLEPGHRLSLGCPVLDGLLRGGVPLSGITELAGESGVGKTQIGLQLCLSVQFPQEHGGLGAGAVYICTEDTFPIKRLRQLITQQARLRPELPAELVHSIRFSDNVYIEHTADLAALQACVSQRLPILLSRGLVRLVVLDSVAALFRCEFQADETMERARHLLALASSLQSLSHSFQTPVLCINQVTDIVGSDPARCSYGLVDARVLPALGMVWANQVLVRLMLQRLEGQSEAAGYGGVPRKLEVVFAPHLPRASCLCSVSEEGVKGLQSPEPSHPQALELGVQ</sequence>
<dbReference type="OrthoDB" id="1861185at2759"/>
<dbReference type="GO" id="GO:0045003">
    <property type="term" value="P:double-strand break repair via synthesis-dependent strand annealing"/>
    <property type="evidence" value="ECO:0007669"/>
    <property type="project" value="TreeGrafter"/>
</dbReference>
<dbReference type="Pfam" id="PF08423">
    <property type="entry name" value="Rad51"/>
    <property type="match status" value="1"/>
</dbReference>
<keyword evidence="7" id="KW-0233">DNA recombination</keyword>
<protein>
    <recommendedName>
        <fullName evidence="10">RecA family profile 1 domain-containing protein</fullName>
    </recommendedName>
</protein>
<evidence type="ECO:0000256" key="2">
    <source>
        <dbReference type="ARBA" id="ARBA00007095"/>
    </source>
</evidence>
<reference evidence="11" key="1">
    <citation type="journal article" date="2023" name="Science">
        <title>Genome structures resolve the early diversification of teleost fishes.</title>
        <authorList>
            <person name="Parey E."/>
            <person name="Louis A."/>
            <person name="Montfort J."/>
            <person name="Bouchez O."/>
            <person name="Roques C."/>
            <person name="Iampietro C."/>
            <person name="Lluch J."/>
            <person name="Castinel A."/>
            <person name="Donnadieu C."/>
            <person name="Desvignes T."/>
            <person name="Floi Bucao C."/>
            <person name="Jouanno E."/>
            <person name="Wen M."/>
            <person name="Mejri S."/>
            <person name="Dirks R."/>
            <person name="Jansen H."/>
            <person name="Henkel C."/>
            <person name="Chen W.J."/>
            <person name="Zahm M."/>
            <person name="Cabau C."/>
            <person name="Klopp C."/>
            <person name="Thompson A.W."/>
            <person name="Robinson-Rechavi M."/>
            <person name="Braasch I."/>
            <person name="Lecointre G."/>
            <person name="Bobe J."/>
            <person name="Postlethwait J.H."/>
            <person name="Berthelot C."/>
            <person name="Roest Crollius H."/>
            <person name="Guiguen Y."/>
        </authorList>
    </citation>
    <scope>NUCLEOTIDE SEQUENCE</scope>
    <source>
        <strain evidence="11">Concon-B</strain>
    </source>
</reference>
<accession>A0A9Q1E3H8</accession>
<keyword evidence="5" id="KW-0067">ATP-binding</keyword>
<dbReference type="Pfam" id="PF26169">
    <property type="entry name" value="HHH_XRCC3_RpoA"/>
    <property type="match status" value="1"/>
</dbReference>
<evidence type="ECO:0000313" key="11">
    <source>
        <dbReference type="EMBL" id="KAJ8288947.1"/>
    </source>
</evidence>
<comment type="similarity">
    <text evidence="2">Belongs to the RecA family. RAD51 subfamily.</text>
</comment>
<evidence type="ECO:0000313" key="12">
    <source>
        <dbReference type="Proteomes" id="UP001152803"/>
    </source>
</evidence>
<dbReference type="InterPro" id="IPR013632">
    <property type="entry name" value="Rad51_C"/>
</dbReference>
<keyword evidence="12" id="KW-1185">Reference proteome</keyword>
<dbReference type="GO" id="GO:0000722">
    <property type="term" value="P:telomere maintenance via recombination"/>
    <property type="evidence" value="ECO:0007669"/>
    <property type="project" value="TreeGrafter"/>
</dbReference>
<dbReference type="GO" id="GO:0140664">
    <property type="term" value="F:ATP-dependent DNA damage sensor activity"/>
    <property type="evidence" value="ECO:0007669"/>
    <property type="project" value="InterPro"/>
</dbReference>
<feature type="domain" description="RecA family profile 1" evidence="10">
    <location>
        <begin position="80"/>
        <end position="261"/>
    </location>
</feature>
<evidence type="ECO:0000259" key="10">
    <source>
        <dbReference type="PROSITE" id="PS50162"/>
    </source>
</evidence>
<dbReference type="InterPro" id="IPR047348">
    <property type="entry name" value="XRCC3-like_C"/>
</dbReference>
<dbReference type="InterPro" id="IPR058766">
    <property type="entry name" value="HHH_XRCC3_RAD51B"/>
</dbReference>
<keyword evidence="8" id="KW-0234">DNA repair</keyword>
<dbReference type="GO" id="GO:0071140">
    <property type="term" value="P:resolution of mitotic recombination intermediates"/>
    <property type="evidence" value="ECO:0007669"/>
    <property type="project" value="TreeGrafter"/>
</dbReference>
<proteinExistence type="inferred from homology"/>
<dbReference type="SUPFAM" id="SSF52540">
    <property type="entry name" value="P-loop containing nucleoside triphosphate hydrolases"/>
    <property type="match status" value="1"/>
</dbReference>
<dbReference type="InterPro" id="IPR020588">
    <property type="entry name" value="RecA_ATP-bd"/>
</dbReference>
<dbReference type="CDD" id="cd19491">
    <property type="entry name" value="XRCC3"/>
    <property type="match status" value="1"/>
</dbReference>
<evidence type="ECO:0000256" key="4">
    <source>
        <dbReference type="ARBA" id="ARBA00022763"/>
    </source>
</evidence>
<comment type="caution">
    <text evidence="11">The sequence shown here is derived from an EMBL/GenBank/DDBJ whole genome shotgun (WGS) entry which is preliminary data.</text>
</comment>
<dbReference type="PROSITE" id="PS50162">
    <property type="entry name" value="RECA_2"/>
    <property type="match status" value="1"/>
</dbReference>
<evidence type="ECO:0000256" key="9">
    <source>
        <dbReference type="ARBA" id="ARBA00023242"/>
    </source>
</evidence>
<dbReference type="InterPro" id="IPR027417">
    <property type="entry name" value="P-loop_NTPase"/>
</dbReference>
<dbReference type="InterPro" id="IPR016467">
    <property type="entry name" value="DNA_recomb/repair_RecA-like"/>
</dbReference>
<comment type="subcellular location">
    <subcellularLocation>
        <location evidence="1">Nucleus</location>
    </subcellularLocation>
</comment>
<organism evidence="11 12">
    <name type="scientific">Conger conger</name>
    <name type="common">Conger eel</name>
    <name type="synonym">Muraena conger</name>
    <dbReference type="NCBI Taxonomy" id="82655"/>
    <lineage>
        <taxon>Eukaryota</taxon>
        <taxon>Metazoa</taxon>
        <taxon>Chordata</taxon>
        <taxon>Craniata</taxon>
        <taxon>Vertebrata</taxon>
        <taxon>Euteleostomi</taxon>
        <taxon>Actinopterygii</taxon>
        <taxon>Neopterygii</taxon>
        <taxon>Teleostei</taxon>
        <taxon>Anguilliformes</taxon>
        <taxon>Congridae</taxon>
        <taxon>Conger</taxon>
    </lineage>
</organism>
<dbReference type="GO" id="GO:0000400">
    <property type="term" value="F:four-way junction DNA binding"/>
    <property type="evidence" value="ECO:0007669"/>
    <property type="project" value="TreeGrafter"/>
</dbReference>
<dbReference type="PIRSF" id="PIRSF005856">
    <property type="entry name" value="Rad51"/>
    <property type="match status" value="1"/>
</dbReference>
<evidence type="ECO:0000256" key="6">
    <source>
        <dbReference type="ARBA" id="ARBA00023125"/>
    </source>
</evidence>
<dbReference type="Proteomes" id="UP001152803">
    <property type="component" value="Unassembled WGS sequence"/>
</dbReference>
<evidence type="ECO:0000256" key="1">
    <source>
        <dbReference type="ARBA" id="ARBA00004123"/>
    </source>
</evidence>
<name>A0A9Q1E3H8_CONCO</name>
<evidence type="ECO:0000256" key="3">
    <source>
        <dbReference type="ARBA" id="ARBA00022741"/>
    </source>
</evidence>
<dbReference type="GO" id="GO:0005657">
    <property type="term" value="C:replication fork"/>
    <property type="evidence" value="ECO:0007669"/>
    <property type="project" value="TreeGrafter"/>
</dbReference>
<keyword evidence="4" id="KW-0227">DNA damage</keyword>
<dbReference type="Gene3D" id="3.40.50.300">
    <property type="entry name" value="P-loop containing nucleotide triphosphate hydrolases"/>
    <property type="match status" value="1"/>
</dbReference>
<dbReference type="PANTHER" id="PTHR46487">
    <property type="entry name" value="DNA REPAIR PROTEIN XRCC3"/>
    <property type="match status" value="1"/>
</dbReference>
<dbReference type="GO" id="GO:0005524">
    <property type="term" value="F:ATP binding"/>
    <property type="evidence" value="ECO:0007669"/>
    <property type="project" value="UniProtKB-KW"/>
</dbReference>
<dbReference type="GO" id="GO:0033065">
    <property type="term" value="C:Rad51C-XRCC3 complex"/>
    <property type="evidence" value="ECO:0007669"/>
    <property type="project" value="TreeGrafter"/>
</dbReference>
<evidence type="ECO:0000256" key="5">
    <source>
        <dbReference type="ARBA" id="ARBA00022840"/>
    </source>
</evidence>
<dbReference type="EMBL" id="JAFJMO010000001">
    <property type="protein sequence ID" value="KAJ8288947.1"/>
    <property type="molecule type" value="Genomic_DNA"/>
</dbReference>